<organism evidence="3 4">
    <name type="scientific">Vibrio paucivorans</name>
    <dbReference type="NCBI Taxonomy" id="2829489"/>
    <lineage>
        <taxon>Bacteria</taxon>
        <taxon>Pseudomonadati</taxon>
        <taxon>Pseudomonadota</taxon>
        <taxon>Gammaproteobacteria</taxon>
        <taxon>Vibrionales</taxon>
        <taxon>Vibrionaceae</taxon>
        <taxon>Vibrio</taxon>
    </lineage>
</organism>
<keyword evidence="3" id="KW-0378">Hydrolase</keyword>
<feature type="signal peptide" evidence="1">
    <location>
        <begin position="1"/>
        <end position="22"/>
    </location>
</feature>
<evidence type="ECO:0000313" key="3">
    <source>
        <dbReference type="EMBL" id="MCW8332606.1"/>
    </source>
</evidence>
<dbReference type="InterPro" id="IPR036691">
    <property type="entry name" value="Endo/exonu/phosph_ase_sf"/>
</dbReference>
<feature type="chain" id="PRO_5040928527" evidence="1">
    <location>
        <begin position="23"/>
        <end position="295"/>
    </location>
</feature>
<keyword evidence="3" id="KW-0540">Nuclease</keyword>
<dbReference type="Pfam" id="PF03372">
    <property type="entry name" value="Exo_endo_phos"/>
    <property type="match status" value="1"/>
</dbReference>
<name>A0A9X3HPB3_9VIBR</name>
<dbReference type="InterPro" id="IPR005135">
    <property type="entry name" value="Endo/exonuclease/phosphatase"/>
</dbReference>
<evidence type="ECO:0000256" key="1">
    <source>
        <dbReference type="SAM" id="SignalP"/>
    </source>
</evidence>
<sequence length="295" mass="33888">MKKHFRKFLAFFLATAAPSIFAAQPITLSTWNIEWLTLSPSQQFPQSERNNQDFRQLQHYFSKQNADILAFQEVDSPEAIKQVVGNGYKVFISDRADSSNKALQFDDINQYTGFAISKGIEIDNQPDINLLADERRKLRFASYVVLSPNSEQPIHMLSVHLKARCSGRYNNNQHCQTLKEQGESLNQWVRERERNQQAYVILGDFNHNMEYSGDWLWTTIAKGTDAVLATKSTPAECKVRSRKNPQREHQFRSLIDHIIVSDGLSFSEPSQQVFNSQDVLNYQLSDHCPVLTTVN</sequence>
<evidence type="ECO:0000259" key="2">
    <source>
        <dbReference type="Pfam" id="PF03372"/>
    </source>
</evidence>
<dbReference type="Proteomes" id="UP001155586">
    <property type="component" value="Unassembled WGS sequence"/>
</dbReference>
<proteinExistence type="predicted"/>
<keyword evidence="1" id="KW-0732">Signal</keyword>
<accession>A0A9X3HPB3</accession>
<dbReference type="RefSeq" id="WP_265686357.1">
    <property type="nucleotide sequence ID" value="NZ_JAKRRX010000006.1"/>
</dbReference>
<dbReference type="SUPFAM" id="SSF56219">
    <property type="entry name" value="DNase I-like"/>
    <property type="match status" value="1"/>
</dbReference>
<reference evidence="3" key="1">
    <citation type="submission" date="2022-02" db="EMBL/GenBank/DDBJ databases">
        <title>Vibrio sp. nov., a new bacterium isolated from Bohai sea, China.</title>
        <authorList>
            <person name="Yuan Y."/>
        </authorList>
    </citation>
    <scope>NUCLEOTIDE SEQUENCE</scope>
    <source>
        <strain evidence="3">DBSS07</strain>
    </source>
</reference>
<dbReference type="GO" id="GO:0004519">
    <property type="term" value="F:endonuclease activity"/>
    <property type="evidence" value="ECO:0007669"/>
    <property type="project" value="UniProtKB-KW"/>
</dbReference>
<keyword evidence="3" id="KW-0255">Endonuclease</keyword>
<evidence type="ECO:0000313" key="4">
    <source>
        <dbReference type="Proteomes" id="UP001155586"/>
    </source>
</evidence>
<keyword evidence="4" id="KW-1185">Reference proteome</keyword>
<dbReference type="Gene3D" id="3.60.10.10">
    <property type="entry name" value="Endonuclease/exonuclease/phosphatase"/>
    <property type="match status" value="1"/>
</dbReference>
<dbReference type="EMBL" id="JAKRRX010000006">
    <property type="protein sequence ID" value="MCW8332606.1"/>
    <property type="molecule type" value="Genomic_DNA"/>
</dbReference>
<protein>
    <submittedName>
        <fullName evidence="3">Endonuclease/exonuclease/phosphatase family protein</fullName>
    </submittedName>
</protein>
<comment type="caution">
    <text evidence="3">The sequence shown here is derived from an EMBL/GenBank/DDBJ whole genome shotgun (WGS) entry which is preliminary data.</text>
</comment>
<dbReference type="AlphaFoldDB" id="A0A9X3HPB3"/>
<feature type="domain" description="Endonuclease/exonuclease/phosphatase" evidence="2">
    <location>
        <begin position="30"/>
        <end position="287"/>
    </location>
</feature>
<gene>
    <name evidence="3" type="ORF">MD483_02010</name>
</gene>